<dbReference type="PANTHER" id="PTHR47991">
    <property type="entry name" value="OXOGLUTARATE/IRON-DEPENDENT DIOXYGENASE"/>
    <property type="match status" value="1"/>
</dbReference>
<dbReference type="InterPro" id="IPR044861">
    <property type="entry name" value="IPNS-like_FE2OG_OXY"/>
</dbReference>
<sequence>MMEVTEDFFRLPAETKKQFAQEPGQLDGYGHLFVVSEKQKLDWSDVLYLNTQPPERRNMKFWPDSPANLRVTLDKYTAAVKNVAECLLAIMAKNLAIQPEAIAEKCIDGIQTVRMNYYPPCAQADKVIGLSPHSDAGLLTLVLQVNEVQGLQIMRDGKWVPVSPIQGALIVNLGDTFEVCSAFANLCFSGHHQIDWLCIADRYKSVEHRVVVDPQKERLSIAVFHNPSMDAMTMIGPLKEIATCEKDQVYKTVDHASFRRLYFSAKLEGKNFLEGMKLKISSSSS</sequence>
<dbReference type="FunFam" id="2.60.120.330:FF:000079">
    <property type="entry name" value="Protein SRG1"/>
    <property type="match status" value="1"/>
</dbReference>
<dbReference type="Proteomes" id="UP000324897">
    <property type="component" value="Chromosome 1"/>
</dbReference>
<feature type="non-terminal residue" evidence="7">
    <location>
        <position position="1"/>
    </location>
</feature>
<evidence type="ECO:0000256" key="2">
    <source>
        <dbReference type="ARBA" id="ARBA00022723"/>
    </source>
</evidence>
<keyword evidence="8" id="KW-1185">Reference proteome</keyword>
<organism evidence="7 8">
    <name type="scientific">Eragrostis curvula</name>
    <name type="common">weeping love grass</name>
    <dbReference type="NCBI Taxonomy" id="38414"/>
    <lineage>
        <taxon>Eukaryota</taxon>
        <taxon>Viridiplantae</taxon>
        <taxon>Streptophyta</taxon>
        <taxon>Embryophyta</taxon>
        <taxon>Tracheophyta</taxon>
        <taxon>Spermatophyta</taxon>
        <taxon>Magnoliopsida</taxon>
        <taxon>Liliopsida</taxon>
        <taxon>Poales</taxon>
        <taxon>Poaceae</taxon>
        <taxon>PACMAD clade</taxon>
        <taxon>Chloridoideae</taxon>
        <taxon>Eragrostideae</taxon>
        <taxon>Eragrostidinae</taxon>
        <taxon>Eragrostis</taxon>
    </lineage>
</organism>
<dbReference type="GO" id="GO:0016491">
    <property type="term" value="F:oxidoreductase activity"/>
    <property type="evidence" value="ECO:0007669"/>
    <property type="project" value="UniProtKB-KW"/>
</dbReference>
<comment type="similarity">
    <text evidence="1 5">Belongs to the iron/ascorbate-dependent oxidoreductase family.</text>
</comment>
<dbReference type="InterPro" id="IPR050295">
    <property type="entry name" value="Plant_2OG-oxidoreductases"/>
</dbReference>
<proteinExistence type="inferred from homology"/>
<accession>A0A5J9V764</accession>
<evidence type="ECO:0000256" key="3">
    <source>
        <dbReference type="ARBA" id="ARBA00023002"/>
    </source>
</evidence>
<dbReference type="EMBL" id="RWGY01000011">
    <property type="protein sequence ID" value="TVU31247.1"/>
    <property type="molecule type" value="Genomic_DNA"/>
</dbReference>
<evidence type="ECO:0000256" key="1">
    <source>
        <dbReference type="ARBA" id="ARBA00008056"/>
    </source>
</evidence>
<keyword evidence="3 5" id="KW-0560">Oxidoreductase</keyword>
<evidence type="ECO:0000313" key="7">
    <source>
        <dbReference type="EMBL" id="TVU31247.1"/>
    </source>
</evidence>
<dbReference type="SUPFAM" id="SSF51197">
    <property type="entry name" value="Clavaminate synthase-like"/>
    <property type="match status" value="1"/>
</dbReference>
<dbReference type="Gene3D" id="2.60.120.330">
    <property type="entry name" value="B-lactam Antibiotic, Isopenicillin N Synthase, Chain"/>
    <property type="match status" value="1"/>
</dbReference>
<evidence type="ECO:0000256" key="4">
    <source>
        <dbReference type="ARBA" id="ARBA00023004"/>
    </source>
</evidence>
<evidence type="ECO:0000256" key="5">
    <source>
        <dbReference type="RuleBase" id="RU003682"/>
    </source>
</evidence>
<dbReference type="OrthoDB" id="288590at2759"/>
<feature type="domain" description="Fe2OG dioxygenase" evidence="6">
    <location>
        <begin position="109"/>
        <end position="227"/>
    </location>
</feature>
<dbReference type="Pfam" id="PF03171">
    <property type="entry name" value="2OG-FeII_Oxy"/>
    <property type="match status" value="1"/>
</dbReference>
<reference evidence="7 8" key="1">
    <citation type="journal article" date="2019" name="Sci. Rep.">
        <title>A high-quality genome of Eragrostis curvula grass provides insights into Poaceae evolution and supports new strategies to enhance forage quality.</title>
        <authorList>
            <person name="Carballo J."/>
            <person name="Santos B.A.C.M."/>
            <person name="Zappacosta D."/>
            <person name="Garbus I."/>
            <person name="Selva J.P."/>
            <person name="Gallo C.A."/>
            <person name="Diaz A."/>
            <person name="Albertini E."/>
            <person name="Caccamo M."/>
            <person name="Echenique V."/>
        </authorList>
    </citation>
    <scope>NUCLEOTIDE SEQUENCE [LARGE SCALE GENOMIC DNA]</scope>
    <source>
        <strain evidence="8">cv. Victoria</strain>
        <tissue evidence="7">Leaf</tissue>
    </source>
</reference>
<name>A0A5J9V764_9POAL</name>
<dbReference type="PROSITE" id="PS51471">
    <property type="entry name" value="FE2OG_OXY"/>
    <property type="match status" value="1"/>
</dbReference>
<gene>
    <name evidence="7" type="ORF">EJB05_22928</name>
</gene>
<keyword evidence="2 5" id="KW-0479">Metal-binding</keyword>
<dbReference type="InterPro" id="IPR027443">
    <property type="entry name" value="IPNS-like_sf"/>
</dbReference>
<evidence type="ECO:0000313" key="8">
    <source>
        <dbReference type="Proteomes" id="UP000324897"/>
    </source>
</evidence>
<dbReference type="Gramene" id="TVU31247">
    <property type="protein sequence ID" value="TVU31247"/>
    <property type="gene ID" value="EJB05_22928"/>
</dbReference>
<dbReference type="Pfam" id="PF14226">
    <property type="entry name" value="DIOX_N"/>
    <property type="match status" value="1"/>
</dbReference>
<keyword evidence="4 5" id="KW-0408">Iron</keyword>
<comment type="caution">
    <text evidence="7">The sequence shown here is derived from an EMBL/GenBank/DDBJ whole genome shotgun (WGS) entry which is preliminary data.</text>
</comment>
<dbReference type="InterPro" id="IPR026992">
    <property type="entry name" value="DIOX_N"/>
</dbReference>
<dbReference type="GO" id="GO:0046872">
    <property type="term" value="F:metal ion binding"/>
    <property type="evidence" value="ECO:0007669"/>
    <property type="project" value="UniProtKB-KW"/>
</dbReference>
<dbReference type="AlphaFoldDB" id="A0A5J9V764"/>
<evidence type="ECO:0000259" key="6">
    <source>
        <dbReference type="PROSITE" id="PS51471"/>
    </source>
</evidence>
<dbReference type="InterPro" id="IPR005123">
    <property type="entry name" value="Oxoglu/Fe-dep_dioxygenase_dom"/>
</dbReference>
<protein>
    <recommendedName>
        <fullName evidence="6">Fe2OG dioxygenase domain-containing protein</fullName>
    </recommendedName>
</protein>